<dbReference type="PATRIC" id="fig|279058.17.peg.1604"/>
<sequence length="37" mass="4137">MWQMRRHLKNCDSDAFVVSMASGQSTRLIAGARAIID</sequence>
<dbReference type="EMBL" id="CP013235">
    <property type="protein sequence ID" value="AMP09285.1"/>
    <property type="molecule type" value="Genomic_DNA"/>
</dbReference>
<name>A0A127PNR2_9BURK</name>
<gene>
    <name evidence="1" type="ORF">CAter282_1496</name>
</gene>
<proteinExistence type="predicted"/>
<evidence type="ECO:0000313" key="2">
    <source>
        <dbReference type="Proteomes" id="UP000071778"/>
    </source>
</evidence>
<evidence type="ECO:0000313" key="1">
    <source>
        <dbReference type="EMBL" id="AMP09285.1"/>
    </source>
</evidence>
<keyword evidence="2" id="KW-1185">Reference proteome</keyword>
<dbReference type="AlphaFoldDB" id="A0A127PNR2"/>
<reference evidence="1 2" key="1">
    <citation type="submission" date="2015-11" db="EMBL/GenBank/DDBJ databases">
        <title>Exploring the genomic traits of fungus-feeding bacterial genus Collimonas.</title>
        <authorList>
            <person name="Song C."/>
            <person name="Schmidt R."/>
            <person name="de Jager V."/>
            <person name="Krzyzanowska D."/>
            <person name="Jongedijk E."/>
            <person name="Cankar K."/>
            <person name="Beekwilder J."/>
            <person name="van Veen A."/>
            <person name="de Boer W."/>
            <person name="van Veen J.A."/>
            <person name="Garbeva P."/>
        </authorList>
    </citation>
    <scope>NUCLEOTIDE SEQUENCE [LARGE SCALE GENOMIC DNA]</scope>
    <source>
        <strain evidence="1 2">Ter282</strain>
    </source>
</reference>
<organism evidence="1 2">
    <name type="scientific">Collimonas arenae</name>
    <dbReference type="NCBI Taxonomy" id="279058"/>
    <lineage>
        <taxon>Bacteria</taxon>
        <taxon>Pseudomonadati</taxon>
        <taxon>Pseudomonadota</taxon>
        <taxon>Betaproteobacteria</taxon>
        <taxon>Burkholderiales</taxon>
        <taxon>Oxalobacteraceae</taxon>
        <taxon>Collimonas</taxon>
    </lineage>
</organism>
<accession>A0A127PNR2</accession>
<dbReference type="Proteomes" id="UP000071778">
    <property type="component" value="Chromosome"/>
</dbReference>
<protein>
    <submittedName>
        <fullName evidence="1">Uncharacterized protein</fullName>
    </submittedName>
</protein>